<evidence type="ECO:0000313" key="3">
    <source>
        <dbReference type="Proteomes" id="UP000321805"/>
    </source>
</evidence>
<dbReference type="InterPro" id="IPR011009">
    <property type="entry name" value="Kinase-like_dom_sf"/>
</dbReference>
<evidence type="ECO:0000259" key="1">
    <source>
        <dbReference type="Pfam" id="PF01636"/>
    </source>
</evidence>
<dbReference type="InterPro" id="IPR041726">
    <property type="entry name" value="ACAD10_11_N"/>
</dbReference>
<dbReference type="InterPro" id="IPR002575">
    <property type="entry name" value="Aminoglycoside_PTrfase"/>
</dbReference>
<reference evidence="2 3" key="1">
    <citation type="journal article" date="2018" name="J. Microbiol.">
        <title>Baekduia soli gen. nov., sp. nov., a novel bacterium isolated from the soil of Baekdu Mountain and proposal of a novel family name, Baekduiaceae fam. nov.</title>
        <authorList>
            <person name="An D.S."/>
            <person name="Siddiqi M.Z."/>
            <person name="Kim K.H."/>
            <person name="Yu H.S."/>
            <person name="Im W.T."/>
        </authorList>
    </citation>
    <scope>NUCLEOTIDE SEQUENCE [LARGE SCALE GENOMIC DNA]</scope>
    <source>
        <strain evidence="2 3">BR7-21</strain>
    </source>
</reference>
<dbReference type="InterPro" id="IPR051678">
    <property type="entry name" value="AGP_Transferase"/>
</dbReference>
<dbReference type="PANTHER" id="PTHR21310">
    <property type="entry name" value="AMINOGLYCOSIDE PHOSPHOTRANSFERASE-RELATED-RELATED"/>
    <property type="match status" value="1"/>
</dbReference>
<dbReference type="EMBL" id="CP042430">
    <property type="protein sequence ID" value="QEC50736.1"/>
    <property type="molecule type" value="Genomic_DNA"/>
</dbReference>
<sequence>MAVDQLAGGWSRHSYVATTDRRRLVVRVRPGGALLDTDLALEFHVYRALEDTGITMPRVHALQEDPGTAFGGPFFVMEHVEGEAPNMYGRADQARLAADYAGPRGIANDMVENLARVHLSDTARLPQGVPVMGFADVVARWRTVYEEKRLVRDPIVEEAYDWVAAREPTEPWTGLVHGDYRIGNMLVAGDRVRAILDWELVYVGDARFDLGYLTMARAAGKHLRAHSPLMGCIAEQEWFLGRYAELTGRHVDPEDLKTFEMLAAMMLLATQFTAVWMYDRGHTTDFRMAWSRFSLAGLRQDMARLMAW</sequence>
<gene>
    <name evidence="2" type="ORF">FSW04_11190</name>
</gene>
<dbReference type="CDD" id="cd05154">
    <property type="entry name" value="ACAD10_11_N-like"/>
    <property type="match status" value="1"/>
</dbReference>
<organism evidence="2 3">
    <name type="scientific">Baekduia soli</name>
    <dbReference type="NCBI Taxonomy" id="496014"/>
    <lineage>
        <taxon>Bacteria</taxon>
        <taxon>Bacillati</taxon>
        <taxon>Actinomycetota</taxon>
        <taxon>Thermoleophilia</taxon>
        <taxon>Solirubrobacterales</taxon>
        <taxon>Baekduiaceae</taxon>
        <taxon>Baekduia</taxon>
    </lineage>
</organism>
<dbReference type="Pfam" id="PF01636">
    <property type="entry name" value="APH"/>
    <property type="match status" value="1"/>
</dbReference>
<evidence type="ECO:0000313" key="2">
    <source>
        <dbReference type="EMBL" id="QEC50736.1"/>
    </source>
</evidence>
<dbReference type="OrthoDB" id="3806873at2"/>
<name>A0A5B8UC53_9ACTN</name>
<dbReference type="AlphaFoldDB" id="A0A5B8UC53"/>
<feature type="domain" description="Aminoglycoside phosphotransferase" evidence="1">
    <location>
        <begin position="5"/>
        <end position="216"/>
    </location>
</feature>
<accession>A0A5B8UC53</accession>
<keyword evidence="3" id="KW-1185">Reference proteome</keyword>
<dbReference type="Gene3D" id="3.30.200.20">
    <property type="entry name" value="Phosphorylase Kinase, domain 1"/>
    <property type="match status" value="1"/>
</dbReference>
<protein>
    <submittedName>
        <fullName evidence="2">Phosphotransferase family protein</fullName>
    </submittedName>
</protein>
<dbReference type="SUPFAM" id="SSF56112">
    <property type="entry name" value="Protein kinase-like (PK-like)"/>
    <property type="match status" value="1"/>
</dbReference>
<dbReference type="Proteomes" id="UP000321805">
    <property type="component" value="Chromosome"/>
</dbReference>
<proteinExistence type="predicted"/>
<dbReference type="KEGG" id="bsol:FSW04_11190"/>
<dbReference type="GO" id="GO:0016740">
    <property type="term" value="F:transferase activity"/>
    <property type="evidence" value="ECO:0007669"/>
    <property type="project" value="UniProtKB-KW"/>
</dbReference>
<dbReference type="Gene3D" id="3.90.1200.10">
    <property type="match status" value="1"/>
</dbReference>
<dbReference type="PANTHER" id="PTHR21310:SF40">
    <property type="entry name" value="AMINOGLYCOSIDE PHOSPHOTRANSFERASE DOMAIN-CONTAINING PROTEIN-RELATED"/>
    <property type="match status" value="1"/>
</dbReference>
<keyword evidence="2" id="KW-0808">Transferase</keyword>